<evidence type="ECO:0000313" key="2">
    <source>
        <dbReference type="Proteomes" id="UP001060215"/>
    </source>
</evidence>
<dbReference type="EMBL" id="CM045770">
    <property type="protein sequence ID" value="KAI7991078.1"/>
    <property type="molecule type" value="Genomic_DNA"/>
</dbReference>
<gene>
    <name evidence="1" type="ORF">LOK49_LG12G00500</name>
</gene>
<evidence type="ECO:0000313" key="1">
    <source>
        <dbReference type="EMBL" id="KAI7991078.1"/>
    </source>
</evidence>
<protein>
    <submittedName>
        <fullName evidence="1">Histone deacetylase 6</fullName>
    </submittedName>
</protein>
<sequence>MANKEEASSSSCVGVTTTTTTTSMVLEGDEEEPLYGSESGWVEALTSCDHLASLASDLIHIPTPDSHCNRCHHPKENWLCLYCKDVLCSRFINKHMLEHYRETNHCVALSYSDLSVWCFSCDSYLDAQVILALRPVYETAYLLKFGEAPPFRTVEFSQVGNIEAESSTSSK</sequence>
<keyword evidence="2" id="KW-1185">Reference proteome</keyword>
<dbReference type="Proteomes" id="UP001060215">
    <property type="component" value="Chromosome 13"/>
</dbReference>
<reference evidence="1 2" key="1">
    <citation type="journal article" date="2022" name="Plant J.">
        <title>Chromosome-level genome of Camellia lanceoleosa provides a valuable resource for understanding genome evolution and self-incompatibility.</title>
        <authorList>
            <person name="Gong W."/>
            <person name="Xiao S."/>
            <person name="Wang L."/>
            <person name="Liao Z."/>
            <person name="Chang Y."/>
            <person name="Mo W."/>
            <person name="Hu G."/>
            <person name="Li W."/>
            <person name="Zhao G."/>
            <person name="Zhu H."/>
            <person name="Hu X."/>
            <person name="Ji K."/>
            <person name="Xiang X."/>
            <person name="Song Q."/>
            <person name="Yuan D."/>
            <person name="Jin S."/>
            <person name="Zhang L."/>
        </authorList>
    </citation>
    <scope>NUCLEOTIDE SEQUENCE [LARGE SCALE GENOMIC DNA]</scope>
    <source>
        <strain evidence="1">SQ_2022a</strain>
    </source>
</reference>
<proteinExistence type="predicted"/>
<name>A0ACC0FQI0_9ERIC</name>
<accession>A0ACC0FQI0</accession>
<comment type="caution">
    <text evidence="1">The sequence shown here is derived from an EMBL/GenBank/DDBJ whole genome shotgun (WGS) entry which is preliminary data.</text>
</comment>
<organism evidence="1 2">
    <name type="scientific">Camellia lanceoleosa</name>
    <dbReference type="NCBI Taxonomy" id="1840588"/>
    <lineage>
        <taxon>Eukaryota</taxon>
        <taxon>Viridiplantae</taxon>
        <taxon>Streptophyta</taxon>
        <taxon>Embryophyta</taxon>
        <taxon>Tracheophyta</taxon>
        <taxon>Spermatophyta</taxon>
        <taxon>Magnoliopsida</taxon>
        <taxon>eudicotyledons</taxon>
        <taxon>Gunneridae</taxon>
        <taxon>Pentapetalae</taxon>
        <taxon>asterids</taxon>
        <taxon>Ericales</taxon>
        <taxon>Theaceae</taxon>
        <taxon>Camellia</taxon>
    </lineage>
</organism>